<dbReference type="SMART" id="SM00418">
    <property type="entry name" value="HTH_ARSR"/>
    <property type="match status" value="1"/>
</dbReference>
<keyword evidence="1" id="KW-0805">Transcription regulation</keyword>
<dbReference type="PANTHER" id="PTHR43132:SF2">
    <property type="entry name" value="ARSENICAL RESISTANCE OPERON REPRESSOR ARSR-RELATED"/>
    <property type="match status" value="1"/>
</dbReference>
<dbReference type="GO" id="GO:0003677">
    <property type="term" value="F:DNA binding"/>
    <property type="evidence" value="ECO:0007669"/>
    <property type="project" value="UniProtKB-KW"/>
</dbReference>
<evidence type="ECO:0000256" key="2">
    <source>
        <dbReference type="ARBA" id="ARBA00023125"/>
    </source>
</evidence>
<evidence type="ECO:0000313" key="6">
    <source>
        <dbReference type="Proteomes" id="UP000241964"/>
    </source>
</evidence>
<dbReference type="NCBIfam" id="NF033788">
    <property type="entry name" value="HTH_metalloreg"/>
    <property type="match status" value="1"/>
</dbReference>
<comment type="caution">
    <text evidence="5">The sequence shown here is derived from an EMBL/GenBank/DDBJ whole genome shotgun (WGS) entry which is preliminary data.</text>
</comment>
<evidence type="ECO:0000313" key="5">
    <source>
        <dbReference type="EMBL" id="PSL33840.1"/>
    </source>
</evidence>
<sequence>MQIPSAESLIFTPVTTYSYLPVYELSIYPAVSKWQRYRTKSYIFEYSNITKPMNSPLHLYKAEFFKTLGHSVRLAILDALRDGPLSVTELQAVIQADQSILSQHLAKLRVMKFVSSRRERTTIYYDVPDREIYQFLDLAKNIYVRQLRQSEEMLKELAPSEE</sequence>
<dbReference type="SUPFAM" id="SSF46785">
    <property type="entry name" value="Winged helix' DNA-binding domain"/>
    <property type="match status" value="1"/>
</dbReference>
<dbReference type="PROSITE" id="PS50987">
    <property type="entry name" value="HTH_ARSR_2"/>
    <property type="match status" value="1"/>
</dbReference>
<dbReference type="Proteomes" id="UP000241964">
    <property type="component" value="Unassembled WGS sequence"/>
</dbReference>
<evidence type="ECO:0000256" key="1">
    <source>
        <dbReference type="ARBA" id="ARBA00023015"/>
    </source>
</evidence>
<feature type="domain" description="HTH arsR-type" evidence="4">
    <location>
        <begin position="53"/>
        <end position="147"/>
    </location>
</feature>
<dbReference type="AlphaFoldDB" id="A0A2P8GIT5"/>
<protein>
    <submittedName>
        <fullName evidence="5">DNA-binding transcriptional ArsR family regulator</fullName>
    </submittedName>
</protein>
<organism evidence="5 6">
    <name type="scientific">Dyadobacter jiangsuensis</name>
    <dbReference type="NCBI Taxonomy" id="1591085"/>
    <lineage>
        <taxon>Bacteria</taxon>
        <taxon>Pseudomonadati</taxon>
        <taxon>Bacteroidota</taxon>
        <taxon>Cytophagia</taxon>
        <taxon>Cytophagales</taxon>
        <taxon>Spirosomataceae</taxon>
        <taxon>Dyadobacter</taxon>
    </lineage>
</organism>
<dbReference type="EMBL" id="PYAS01000001">
    <property type="protein sequence ID" value="PSL33840.1"/>
    <property type="molecule type" value="Genomic_DNA"/>
</dbReference>
<keyword evidence="6" id="KW-1185">Reference proteome</keyword>
<dbReference type="CDD" id="cd00090">
    <property type="entry name" value="HTH_ARSR"/>
    <property type="match status" value="1"/>
</dbReference>
<dbReference type="InterPro" id="IPR001845">
    <property type="entry name" value="HTH_ArsR_DNA-bd_dom"/>
</dbReference>
<keyword evidence="2 5" id="KW-0238">DNA-binding</keyword>
<evidence type="ECO:0000256" key="3">
    <source>
        <dbReference type="ARBA" id="ARBA00023163"/>
    </source>
</evidence>
<reference evidence="5 6" key="1">
    <citation type="submission" date="2018-03" db="EMBL/GenBank/DDBJ databases">
        <title>Genomic Encyclopedia of Archaeal and Bacterial Type Strains, Phase II (KMG-II): from individual species to whole genera.</title>
        <authorList>
            <person name="Goeker M."/>
        </authorList>
    </citation>
    <scope>NUCLEOTIDE SEQUENCE [LARGE SCALE GENOMIC DNA]</scope>
    <source>
        <strain evidence="5 6">DSM 29057</strain>
    </source>
</reference>
<dbReference type="GO" id="GO:0003700">
    <property type="term" value="F:DNA-binding transcription factor activity"/>
    <property type="evidence" value="ECO:0007669"/>
    <property type="project" value="InterPro"/>
</dbReference>
<dbReference type="InterPro" id="IPR036390">
    <property type="entry name" value="WH_DNA-bd_sf"/>
</dbReference>
<gene>
    <name evidence="5" type="ORF">CLV60_101209</name>
</gene>
<evidence type="ECO:0000259" key="4">
    <source>
        <dbReference type="PROSITE" id="PS50987"/>
    </source>
</evidence>
<name>A0A2P8GIT5_9BACT</name>
<accession>A0A2P8GIT5</accession>
<keyword evidence="3" id="KW-0804">Transcription</keyword>
<dbReference type="Gene3D" id="1.10.10.10">
    <property type="entry name" value="Winged helix-like DNA-binding domain superfamily/Winged helix DNA-binding domain"/>
    <property type="match status" value="1"/>
</dbReference>
<dbReference type="Pfam" id="PF01022">
    <property type="entry name" value="HTH_5"/>
    <property type="match status" value="1"/>
</dbReference>
<dbReference type="InterPro" id="IPR051011">
    <property type="entry name" value="Metal_resp_trans_reg"/>
</dbReference>
<dbReference type="InterPro" id="IPR036388">
    <property type="entry name" value="WH-like_DNA-bd_sf"/>
</dbReference>
<dbReference type="PANTHER" id="PTHR43132">
    <property type="entry name" value="ARSENICAL RESISTANCE OPERON REPRESSOR ARSR-RELATED"/>
    <property type="match status" value="1"/>
</dbReference>
<proteinExistence type="predicted"/>
<dbReference type="PRINTS" id="PR00778">
    <property type="entry name" value="HTHARSR"/>
</dbReference>
<dbReference type="InterPro" id="IPR011991">
    <property type="entry name" value="ArsR-like_HTH"/>
</dbReference>